<reference evidence="2 3" key="2">
    <citation type="journal article" date="2012" name="PLoS Pathog.">
        <title>Diverse lifestyles and strategies of plant pathogenesis encoded in the genomes of eighteen Dothideomycetes fungi.</title>
        <authorList>
            <person name="Ohm R.A."/>
            <person name="Feau N."/>
            <person name="Henrissat B."/>
            <person name="Schoch C.L."/>
            <person name="Horwitz B.A."/>
            <person name="Barry K.W."/>
            <person name="Condon B.J."/>
            <person name="Copeland A.C."/>
            <person name="Dhillon B."/>
            <person name="Glaser F."/>
            <person name="Hesse C.N."/>
            <person name="Kosti I."/>
            <person name="LaButti K."/>
            <person name="Lindquist E.A."/>
            <person name="Lucas S."/>
            <person name="Salamov A.A."/>
            <person name="Bradshaw R.E."/>
            <person name="Ciuffetti L."/>
            <person name="Hamelin R.C."/>
            <person name="Kema G.H.J."/>
            <person name="Lawrence C."/>
            <person name="Scott J.A."/>
            <person name="Spatafora J.W."/>
            <person name="Turgeon B.G."/>
            <person name="de Wit P.J.G.M."/>
            <person name="Zhong S."/>
            <person name="Goodwin S.B."/>
            <person name="Grigoriev I.V."/>
        </authorList>
    </citation>
    <scope>NUCLEOTIDE SEQUENCE [LARGE SCALE GENOMIC DNA]</scope>
    <source>
        <strain evidence="3">NZE10 / CBS 128990</strain>
    </source>
</reference>
<sequence length="356" mass="39232">MTSTAAFVREDFSNRASRIPSKRPSAQPKYTIPRPPPSLCTATTTKPPPRKPASPLRRIRLATNPPDLPSPRQPPALVNKIREPRVATTRQLPNRLANGLLTSGSVGSRASSTSQDTPTSSMATPPAPKKRQPKADGGKDGDKAAVDSESLFMQGHIGEHCIKGALVHQLACSHKVMTVKVETCASNCVRPLAKHLEEHANRATEEAFICSACVEQHVLSHREAKRALFEQTYKFTEQKMIALPHGWLDKQRLYWEKVWENDIVMERNAFALFGRKCAHFGEHVIVTHGKKGNVASMAVPFPPKRRPKRSRAPDGRMPGPVPGCMEVSNTKFEENNDSNSDSISEWSMNIVTAGLS</sequence>
<accession>N1PVZ8</accession>
<gene>
    <name evidence="2" type="ORF">DOTSEDRAFT_77901</name>
</gene>
<dbReference type="OMA" id="TEEAFIC"/>
<dbReference type="HOGENOM" id="CLU_778506_0_0_1"/>
<protein>
    <submittedName>
        <fullName evidence="2">Uncharacterized protein</fullName>
    </submittedName>
</protein>
<dbReference type="Proteomes" id="UP000016933">
    <property type="component" value="Unassembled WGS sequence"/>
</dbReference>
<feature type="region of interest" description="Disordered" evidence="1">
    <location>
        <begin position="302"/>
        <end position="343"/>
    </location>
</feature>
<proteinExistence type="predicted"/>
<evidence type="ECO:0000313" key="3">
    <source>
        <dbReference type="Proteomes" id="UP000016933"/>
    </source>
</evidence>
<reference evidence="3" key="1">
    <citation type="journal article" date="2012" name="PLoS Genet.">
        <title>The genomes of the fungal plant pathogens Cladosporium fulvum and Dothistroma septosporum reveal adaptation to different hosts and lifestyles but also signatures of common ancestry.</title>
        <authorList>
            <person name="de Wit P.J.G.M."/>
            <person name="van der Burgt A."/>
            <person name="Oekmen B."/>
            <person name="Stergiopoulos I."/>
            <person name="Abd-Elsalam K.A."/>
            <person name="Aerts A.L."/>
            <person name="Bahkali A.H."/>
            <person name="Beenen H.G."/>
            <person name="Chettri P."/>
            <person name="Cox M.P."/>
            <person name="Datema E."/>
            <person name="de Vries R.P."/>
            <person name="Dhillon B."/>
            <person name="Ganley A.R."/>
            <person name="Griffiths S.A."/>
            <person name="Guo Y."/>
            <person name="Hamelin R.C."/>
            <person name="Henrissat B."/>
            <person name="Kabir M.S."/>
            <person name="Jashni M.K."/>
            <person name="Kema G."/>
            <person name="Klaubauf S."/>
            <person name="Lapidus A."/>
            <person name="Levasseur A."/>
            <person name="Lindquist E."/>
            <person name="Mehrabi R."/>
            <person name="Ohm R.A."/>
            <person name="Owen T.J."/>
            <person name="Salamov A."/>
            <person name="Schwelm A."/>
            <person name="Schijlen E."/>
            <person name="Sun H."/>
            <person name="van den Burg H.A."/>
            <person name="van Ham R.C.H.J."/>
            <person name="Zhang S."/>
            <person name="Goodwin S.B."/>
            <person name="Grigoriev I.V."/>
            <person name="Collemare J."/>
            <person name="Bradshaw R.E."/>
        </authorList>
    </citation>
    <scope>NUCLEOTIDE SEQUENCE [LARGE SCALE GENOMIC DNA]</scope>
    <source>
        <strain evidence="3">NZE10 / CBS 128990</strain>
    </source>
</reference>
<name>N1PVZ8_DOTSN</name>
<dbReference type="EMBL" id="KB446536">
    <property type="protein sequence ID" value="EME47656.1"/>
    <property type="molecule type" value="Genomic_DNA"/>
</dbReference>
<feature type="compositionally biased region" description="Basic and acidic residues" evidence="1">
    <location>
        <begin position="133"/>
        <end position="144"/>
    </location>
</feature>
<feature type="compositionally biased region" description="Low complexity" evidence="1">
    <location>
        <begin position="102"/>
        <end position="124"/>
    </location>
</feature>
<dbReference type="eggNOG" id="ENOG502RG8P">
    <property type="taxonomic scope" value="Eukaryota"/>
</dbReference>
<keyword evidence="3" id="KW-1185">Reference proteome</keyword>
<evidence type="ECO:0000256" key="1">
    <source>
        <dbReference type="SAM" id="MobiDB-lite"/>
    </source>
</evidence>
<dbReference type="AlphaFoldDB" id="N1PVZ8"/>
<dbReference type="OrthoDB" id="3650678at2759"/>
<evidence type="ECO:0000313" key="2">
    <source>
        <dbReference type="EMBL" id="EME47656.1"/>
    </source>
</evidence>
<organism evidence="2 3">
    <name type="scientific">Dothistroma septosporum (strain NZE10 / CBS 128990)</name>
    <name type="common">Red band needle blight fungus</name>
    <name type="synonym">Mycosphaerella pini</name>
    <dbReference type="NCBI Taxonomy" id="675120"/>
    <lineage>
        <taxon>Eukaryota</taxon>
        <taxon>Fungi</taxon>
        <taxon>Dikarya</taxon>
        <taxon>Ascomycota</taxon>
        <taxon>Pezizomycotina</taxon>
        <taxon>Dothideomycetes</taxon>
        <taxon>Dothideomycetidae</taxon>
        <taxon>Mycosphaerellales</taxon>
        <taxon>Mycosphaerellaceae</taxon>
        <taxon>Dothistroma</taxon>
    </lineage>
</organism>
<feature type="region of interest" description="Disordered" evidence="1">
    <location>
        <begin position="1"/>
        <end position="144"/>
    </location>
</feature>